<keyword evidence="3" id="KW-1185">Reference proteome</keyword>
<dbReference type="PANTHER" id="PTHR45947">
    <property type="entry name" value="SULFOQUINOVOSYL TRANSFERASE SQD2"/>
    <property type="match status" value="1"/>
</dbReference>
<sequence length="431" mass="49326">MKNKIIIVGGLVDFQKSGNQSIKQTVKGFLEEYDVCFLSALPKNKKGLDKEFLKNHSDLTVYRLPRFLGFFFFLFGRIYKANRKKNKAGVKTISSELPQFEETVDYFDTVSSESMKKYRFFQLIYVLFESIRLIVLCSLRRPLFLYGVETYGGLAASVVGRLLGIQVIKRFQGTPLVVTNQGIHNQESLYSFISVYKKNKERDLVVMANDGTKGDQVLSFLGIDISRTFFPVNGFTMENLNHVHTKSLGPGKHVVMLSKLKVWKRVDRGLRALASLLELDNDITLHIIGDGEMREQLISLASKLNIESKVNFYGAISNKNALELLASCDLFWSFYDITNLGNPILEAAYFERPIQTLYESSMAKLVPKECMYSLDDFDTIVSDAFMILNDDKKRLCHIESSKNLKSKIITWPERMSEEIQWIKSKIVIKEI</sequence>
<dbReference type="Proteomes" id="UP000252792">
    <property type="component" value="Unassembled WGS sequence"/>
</dbReference>
<comment type="caution">
    <text evidence="2">The sequence shown here is derived from an EMBL/GenBank/DDBJ whole genome shotgun (WGS) entry which is preliminary data.</text>
</comment>
<proteinExistence type="predicted"/>
<dbReference type="PANTHER" id="PTHR45947:SF3">
    <property type="entry name" value="SULFOQUINOVOSYL TRANSFERASE SQD2"/>
    <property type="match status" value="1"/>
</dbReference>
<gene>
    <name evidence="2" type="ORF">DFP80_107251</name>
</gene>
<protein>
    <submittedName>
        <fullName evidence="2">Glycosyltransferase involved in cell wall biosynthesis</fullName>
    </submittedName>
</protein>
<dbReference type="OrthoDB" id="8523124at2"/>
<reference evidence="2 3" key="1">
    <citation type="submission" date="2018-06" db="EMBL/GenBank/DDBJ databases">
        <title>Genomic Encyclopedia of Type Strains, Phase III (KMG-III): the genomes of soil and plant-associated and newly described type strains.</title>
        <authorList>
            <person name="Whitman W."/>
        </authorList>
    </citation>
    <scope>NUCLEOTIDE SEQUENCE [LARGE SCALE GENOMIC DNA]</scope>
    <source>
        <strain evidence="2 3">CECT 7377</strain>
    </source>
</reference>
<dbReference type="Pfam" id="PF00534">
    <property type="entry name" value="Glycos_transf_1"/>
    <property type="match status" value="1"/>
</dbReference>
<dbReference type="InterPro" id="IPR001296">
    <property type="entry name" value="Glyco_trans_1"/>
</dbReference>
<dbReference type="RefSeq" id="WP_113916819.1">
    <property type="nucleotide sequence ID" value="NZ_QNSE01000007.1"/>
</dbReference>
<feature type="domain" description="Glycosyl transferase family 1" evidence="1">
    <location>
        <begin position="252"/>
        <end position="353"/>
    </location>
</feature>
<evidence type="ECO:0000313" key="3">
    <source>
        <dbReference type="Proteomes" id="UP000252792"/>
    </source>
</evidence>
<dbReference type="SUPFAM" id="SSF53756">
    <property type="entry name" value="UDP-Glycosyltransferase/glycogen phosphorylase"/>
    <property type="match status" value="1"/>
</dbReference>
<dbReference type="AlphaFoldDB" id="A0A366J8K0"/>
<accession>A0A366J8K0</accession>
<name>A0A366J8K0_9GAMM</name>
<organism evidence="2 3">
    <name type="scientific">Marinomonas rhizomae</name>
    <dbReference type="NCBI Taxonomy" id="491948"/>
    <lineage>
        <taxon>Bacteria</taxon>
        <taxon>Pseudomonadati</taxon>
        <taxon>Pseudomonadota</taxon>
        <taxon>Gammaproteobacteria</taxon>
        <taxon>Oceanospirillales</taxon>
        <taxon>Oceanospirillaceae</taxon>
        <taxon>Marinomonas</taxon>
    </lineage>
</organism>
<dbReference type="EMBL" id="QNSE01000007">
    <property type="protein sequence ID" value="RBP83272.1"/>
    <property type="molecule type" value="Genomic_DNA"/>
</dbReference>
<evidence type="ECO:0000313" key="2">
    <source>
        <dbReference type="EMBL" id="RBP83272.1"/>
    </source>
</evidence>
<evidence type="ECO:0000259" key="1">
    <source>
        <dbReference type="Pfam" id="PF00534"/>
    </source>
</evidence>
<keyword evidence="2" id="KW-0808">Transferase</keyword>
<dbReference type="GO" id="GO:0016757">
    <property type="term" value="F:glycosyltransferase activity"/>
    <property type="evidence" value="ECO:0007669"/>
    <property type="project" value="InterPro"/>
</dbReference>
<dbReference type="InterPro" id="IPR050194">
    <property type="entry name" value="Glycosyltransferase_grp1"/>
</dbReference>
<dbReference type="Gene3D" id="3.40.50.2000">
    <property type="entry name" value="Glycogen Phosphorylase B"/>
    <property type="match status" value="2"/>
</dbReference>